<dbReference type="PANTHER" id="PTHR35526">
    <property type="entry name" value="ANTI-SIGMA-F FACTOR RSBW-RELATED"/>
    <property type="match status" value="1"/>
</dbReference>
<dbReference type="CDD" id="cd16936">
    <property type="entry name" value="HATPase_RsbW-like"/>
    <property type="match status" value="1"/>
</dbReference>
<name>A0AA48RET5_9ZZZZ</name>
<keyword evidence="1" id="KW-0808">Transferase</keyword>
<dbReference type="GO" id="GO:0004674">
    <property type="term" value="F:protein serine/threonine kinase activity"/>
    <property type="evidence" value="ECO:0007669"/>
    <property type="project" value="UniProtKB-KW"/>
</dbReference>
<reference evidence="3" key="1">
    <citation type="submission" date="2023-07" db="EMBL/GenBank/DDBJ databases">
        <authorList>
            <person name="Pelsma A.J. K."/>
        </authorList>
    </citation>
    <scope>NUCLEOTIDE SEQUENCE</scope>
</reference>
<dbReference type="InterPro" id="IPR050267">
    <property type="entry name" value="Anti-sigma-factor_SerPK"/>
</dbReference>
<sequence length="145" mass="16337">MIAPTQRSQTKEWSREFDGSLSEIARSVAWIESITRDLRLGDDQSYAVMLCADELVSNAVMHNSERFDRLHLRVTVEAMADRIVLTIEDNGVFFDIVNAPAKRVDQPLDALKPGGLGVGLVKRFASALKYDRIDDRNRVVAEFLN</sequence>
<protein>
    <recommendedName>
        <fullName evidence="2">Histidine kinase/HSP90-like ATPase domain-containing protein</fullName>
    </recommendedName>
</protein>
<keyword evidence="1" id="KW-0723">Serine/threonine-protein kinase</keyword>
<evidence type="ECO:0000256" key="1">
    <source>
        <dbReference type="ARBA" id="ARBA00022527"/>
    </source>
</evidence>
<gene>
    <name evidence="3" type="ORF">AMST5_03592</name>
</gene>
<proteinExistence type="predicted"/>
<organism evidence="3">
    <name type="scientific">freshwater sediment metagenome</name>
    <dbReference type="NCBI Taxonomy" id="556182"/>
    <lineage>
        <taxon>unclassified sequences</taxon>
        <taxon>metagenomes</taxon>
        <taxon>ecological metagenomes</taxon>
    </lineage>
</organism>
<accession>A0AA48RET5</accession>
<evidence type="ECO:0000259" key="2">
    <source>
        <dbReference type="Pfam" id="PF13581"/>
    </source>
</evidence>
<dbReference type="Gene3D" id="3.30.565.10">
    <property type="entry name" value="Histidine kinase-like ATPase, C-terminal domain"/>
    <property type="match status" value="1"/>
</dbReference>
<dbReference type="InterPro" id="IPR003594">
    <property type="entry name" value="HATPase_dom"/>
</dbReference>
<feature type="domain" description="Histidine kinase/HSP90-like ATPase" evidence="2">
    <location>
        <begin position="24"/>
        <end position="140"/>
    </location>
</feature>
<dbReference type="AlphaFoldDB" id="A0AA48RET5"/>
<evidence type="ECO:0000313" key="3">
    <source>
        <dbReference type="EMBL" id="CAJ0885184.1"/>
    </source>
</evidence>
<keyword evidence="1" id="KW-0418">Kinase</keyword>
<dbReference type="Pfam" id="PF13581">
    <property type="entry name" value="HATPase_c_2"/>
    <property type="match status" value="1"/>
</dbReference>
<dbReference type="InterPro" id="IPR036890">
    <property type="entry name" value="HATPase_C_sf"/>
</dbReference>
<dbReference type="EMBL" id="OY288114">
    <property type="protein sequence ID" value="CAJ0885184.1"/>
    <property type="molecule type" value="Genomic_DNA"/>
</dbReference>
<dbReference type="SUPFAM" id="SSF55874">
    <property type="entry name" value="ATPase domain of HSP90 chaperone/DNA topoisomerase II/histidine kinase"/>
    <property type="match status" value="1"/>
</dbReference>